<dbReference type="SMART" id="SM00256">
    <property type="entry name" value="FBOX"/>
    <property type="match status" value="1"/>
</dbReference>
<dbReference type="Proteomes" id="UP001642260">
    <property type="component" value="Unassembled WGS sequence"/>
</dbReference>
<comment type="caution">
    <text evidence="3">The sequence shown here is derived from an EMBL/GenBank/DDBJ whole genome shotgun (WGS) entry which is preliminary data.</text>
</comment>
<dbReference type="Gene3D" id="1.20.1280.50">
    <property type="match status" value="1"/>
</dbReference>
<reference evidence="3 4" key="1">
    <citation type="submission" date="2022-03" db="EMBL/GenBank/DDBJ databases">
        <authorList>
            <person name="Macdonald S."/>
            <person name="Ahmed S."/>
            <person name="Newling K."/>
        </authorList>
    </citation>
    <scope>NUCLEOTIDE SEQUENCE [LARGE SCALE GENOMIC DNA]</scope>
</reference>
<organism evidence="3 4">
    <name type="scientific">Eruca vesicaria subsp. sativa</name>
    <name type="common">Garden rocket</name>
    <name type="synonym">Eruca sativa</name>
    <dbReference type="NCBI Taxonomy" id="29727"/>
    <lineage>
        <taxon>Eukaryota</taxon>
        <taxon>Viridiplantae</taxon>
        <taxon>Streptophyta</taxon>
        <taxon>Embryophyta</taxon>
        <taxon>Tracheophyta</taxon>
        <taxon>Spermatophyta</taxon>
        <taxon>Magnoliopsida</taxon>
        <taxon>eudicotyledons</taxon>
        <taxon>Gunneridae</taxon>
        <taxon>Pentapetalae</taxon>
        <taxon>rosids</taxon>
        <taxon>malvids</taxon>
        <taxon>Brassicales</taxon>
        <taxon>Brassicaceae</taxon>
        <taxon>Brassiceae</taxon>
        <taxon>Eruca</taxon>
    </lineage>
</organism>
<keyword evidence="4" id="KW-1185">Reference proteome</keyword>
<evidence type="ECO:0000259" key="2">
    <source>
        <dbReference type="SMART" id="SM00256"/>
    </source>
</evidence>
<dbReference type="Pfam" id="PF00646">
    <property type="entry name" value="F-box"/>
    <property type="match status" value="1"/>
</dbReference>
<gene>
    <name evidence="3" type="ORF">ERUC_LOCUS38442</name>
</gene>
<sequence length="93" mass="10558">METQKSKLAKKKNISDDVKTSGEDSIPLDLIPDILKGLPVKTLARFLCVSKTWSSIIRNRDFLKVYLIKSSSTNPGGLIFTFKSKRHGKHFFF</sequence>
<dbReference type="InterPro" id="IPR036047">
    <property type="entry name" value="F-box-like_dom_sf"/>
</dbReference>
<dbReference type="PANTHER" id="PTHR31111:SF106">
    <property type="entry name" value="F-BOX ASSOCIATED UBIQUITINATION EFFECTOR FAMILY PROTEIN"/>
    <property type="match status" value="1"/>
</dbReference>
<dbReference type="InterPro" id="IPR001810">
    <property type="entry name" value="F-box_dom"/>
</dbReference>
<evidence type="ECO:0000313" key="3">
    <source>
        <dbReference type="EMBL" id="CAH8385959.1"/>
    </source>
</evidence>
<dbReference type="PANTHER" id="PTHR31111">
    <property type="entry name" value="BNAA05G37150D PROTEIN-RELATED"/>
    <property type="match status" value="1"/>
</dbReference>
<feature type="compositionally biased region" description="Basic and acidic residues" evidence="1">
    <location>
        <begin position="13"/>
        <end position="22"/>
    </location>
</feature>
<feature type="region of interest" description="Disordered" evidence="1">
    <location>
        <begin position="1"/>
        <end position="25"/>
    </location>
</feature>
<dbReference type="EMBL" id="CAKOAT010690709">
    <property type="protein sequence ID" value="CAH8385959.1"/>
    <property type="molecule type" value="Genomic_DNA"/>
</dbReference>
<dbReference type="AlphaFoldDB" id="A0ABC8LQB1"/>
<name>A0ABC8LQB1_ERUVS</name>
<protein>
    <recommendedName>
        <fullName evidence="2">F-box domain-containing protein</fullName>
    </recommendedName>
</protein>
<accession>A0ABC8LQB1</accession>
<feature type="domain" description="F-box" evidence="2">
    <location>
        <begin position="26"/>
        <end position="66"/>
    </location>
</feature>
<proteinExistence type="predicted"/>
<dbReference type="SUPFAM" id="SSF81383">
    <property type="entry name" value="F-box domain"/>
    <property type="match status" value="1"/>
</dbReference>
<evidence type="ECO:0000313" key="4">
    <source>
        <dbReference type="Proteomes" id="UP001642260"/>
    </source>
</evidence>
<evidence type="ECO:0000256" key="1">
    <source>
        <dbReference type="SAM" id="MobiDB-lite"/>
    </source>
</evidence>